<comment type="caution">
    <text evidence="2">The sequence shown here is derived from an EMBL/GenBank/DDBJ whole genome shotgun (WGS) entry which is preliminary data.</text>
</comment>
<feature type="compositionally biased region" description="Polar residues" evidence="1">
    <location>
        <begin position="190"/>
        <end position="203"/>
    </location>
</feature>
<reference evidence="2" key="1">
    <citation type="submission" date="2023-03" db="EMBL/GenBank/DDBJ databases">
        <title>Massive genome expansion in bonnet fungi (Mycena s.s.) driven by repeated elements and novel gene families across ecological guilds.</title>
        <authorList>
            <consortium name="Lawrence Berkeley National Laboratory"/>
            <person name="Harder C.B."/>
            <person name="Miyauchi S."/>
            <person name="Viragh M."/>
            <person name="Kuo A."/>
            <person name="Thoen E."/>
            <person name="Andreopoulos B."/>
            <person name="Lu D."/>
            <person name="Skrede I."/>
            <person name="Drula E."/>
            <person name="Henrissat B."/>
            <person name="Morin E."/>
            <person name="Kohler A."/>
            <person name="Barry K."/>
            <person name="LaButti K."/>
            <person name="Morin E."/>
            <person name="Salamov A."/>
            <person name="Lipzen A."/>
            <person name="Mereny Z."/>
            <person name="Hegedus B."/>
            <person name="Baldrian P."/>
            <person name="Stursova M."/>
            <person name="Weitz H."/>
            <person name="Taylor A."/>
            <person name="Grigoriev I.V."/>
            <person name="Nagy L.G."/>
            <person name="Martin F."/>
            <person name="Kauserud H."/>
        </authorList>
    </citation>
    <scope>NUCLEOTIDE SEQUENCE</scope>
    <source>
        <strain evidence="2">CBHHK067</strain>
    </source>
</reference>
<feature type="region of interest" description="Disordered" evidence="1">
    <location>
        <begin position="321"/>
        <end position="397"/>
    </location>
</feature>
<name>A0AAD7GC25_MYCRO</name>
<dbReference type="PANTHER" id="PTHR38846">
    <property type="entry name" value="C3H1-TYPE DOMAIN-CONTAINING PROTEIN"/>
    <property type="match status" value="1"/>
</dbReference>
<dbReference type="AlphaFoldDB" id="A0AAD7GC25"/>
<evidence type="ECO:0000313" key="3">
    <source>
        <dbReference type="Proteomes" id="UP001221757"/>
    </source>
</evidence>
<evidence type="ECO:0000313" key="2">
    <source>
        <dbReference type="EMBL" id="KAJ7675292.1"/>
    </source>
</evidence>
<proteinExistence type="predicted"/>
<dbReference type="EMBL" id="JARKIE010000150">
    <property type="protein sequence ID" value="KAJ7675292.1"/>
    <property type="molecule type" value="Genomic_DNA"/>
</dbReference>
<sequence length="574" mass="63218">MPGALGDAEDSIDAFGLDDYLQDFLTALELVEEDFPSRYRRFSRVETVNAQVSLSRARQLPRSDSPAQLNGRRRRIRLYLSGACSQEMAAVLEEMEQLGFVPMSASQPVPLRRAFPCMKLEAPASTAPAAGANRSKFVSLALHAFLRQRLLHVSVAVKMEPSFPTFPTRIPTSKAAACIVSSVAVKMEPTSPTSTLVGSSSPFTPLAKRRSLLPDSPKLSPPNATPLSRGSSCDSDSESESKSDSVSGSESEPDSDCSDVASKAPELSPATAAPLERPQAQKSPLDDRACTRCQVLSNWQRRRDLAAPFALQDLQELYSDFESEFESESESKSKSESSSDSEEEVISTCNKPKTMPPTPSSAAKRKRNLSMTARPSESESDSASDCEMVASKKPKLSPPSAMPLARFFASYPKYSYDRAGPASQQFNALRGVYKLERGRPAAEEAYAEYNRALGLTFSQNYGDAVDNLANWQRLCREVRVVPVPETLAECEREIEAAHVNLMDLIDVINTKEPVHRFKTEQELSEYTLAARKVFPSHRAYKGPLLRYLLRRIFHPPPKGVVRRGSVWAARCGYA</sequence>
<evidence type="ECO:0000256" key="1">
    <source>
        <dbReference type="SAM" id="MobiDB-lite"/>
    </source>
</evidence>
<keyword evidence="3" id="KW-1185">Reference proteome</keyword>
<organism evidence="2 3">
    <name type="scientific">Mycena rosella</name>
    <name type="common">Pink bonnet</name>
    <name type="synonym">Agaricus rosellus</name>
    <dbReference type="NCBI Taxonomy" id="1033263"/>
    <lineage>
        <taxon>Eukaryota</taxon>
        <taxon>Fungi</taxon>
        <taxon>Dikarya</taxon>
        <taxon>Basidiomycota</taxon>
        <taxon>Agaricomycotina</taxon>
        <taxon>Agaricomycetes</taxon>
        <taxon>Agaricomycetidae</taxon>
        <taxon>Agaricales</taxon>
        <taxon>Marasmiineae</taxon>
        <taxon>Mycenaceae</taxon>
        <taxon>Mycena</taxon>
    </lineage>
</organism>
<protein>
    <submittedName>
        <fullName evidence="2">Uncharacterized protein</fullName>
    </submittedName>
</protein>
<feature type="region of interest" description="Disordered" evidence="1">
    <location>
        <begin position="189"/>
        <end position="289"/>
    </location>
</feature>
<gene>
    <name evidence="2" type="ORF">B0H17DRAFT_1207800</name>
</gene>
<dbReference type="PANTHER" id="PTHR38846:SF1">
    <property type="entry name" value="C3H1-TYPE DOMAIN-CONTAINING PROTEIN"/>
    <property type="match status" value="1"/>
</dbReference>
<dbReference type="Proteomes" id="UP001221757">
    <property type="component" value="Unassembled WGS sequence"/>
</dbReference>
<accession>A0AAD7GC25</accession>